<dbReference type="PANTHER" id="PTHR11360">
    <property type="entry name" value="MONOCARBOXYLATE TRANSPORTER"/>
    <property type="match status" value="1"/>
</dbReference>
<keyword evidence="1" id="KW-1133">Transmembrane helix</keyword>
<evidence type="ECO:0000313" key="3">
    <source>
        <dbReference type="EMBL" id="SDY31428.1"/>
    </source>
</evidence>
<accession>A0A1H3IW70</accession>
<dbReference type="Gene3D" id="1.20.1250.20">
    <property type="entry name" value="MFS general substrate transporter like domains"/>
    <property type="match status" value="2"/>
</dbReference>
<feature type="transmembrane region" description="Helical" evidence="1">
    <location>
        <begin position="361"/>
        <end position="380"/>
    </location>
</feature>
<dbReference type="InterPro" id="IPR036259">
    <property type="entry name" value="MFS_trans_sf"/>
</dbReference>
<feature type="transmembrane region" description="Helical" evidence="1">
    <location>
        <begin position="96"/>
        <end position="118"/>
    </location>
</feature>
<evidence type="ECO:0000313" key="4">
    <source>
        <dbReference type="Proteomes" id="UP000199170"/>
    </source>
</evidence>
<dbReference type="EMBL" id="FNPB01000011">
    <property type="protein sequence ID" value="SDY31428.1"/>
    <property type="molecule type" value="Genomic_DNA"/>
</dbReference>
<feature type="transmembrane region" description="Helical" evidence="1">
    <location>
        <begin position="44"/>
        <end position="65"/>
    </location>
</feature>
<dbReference type="AlphaFoldDB" id="A0A1H3IW70"/>
<dbReference type="PROSITE" id="PS50850">
    <property type="entry name" value="MFS"/>
    <property type="match status" value="1"/>
</dbReference>
<dbReference type="SUPFAM" id="SSF103473">
    <property type="entry name" value="MFS general substrate transporter"/>
    <property type="match status" value="1"/>
</dbReference>
<feature type="transmembrane region" description="Helical" evidence="1">
    <location>
        <begin position="327"/>
        <end position="349"/>
    </location>
</feature>
<dbReference type="GO" id="GO:0022857">
    <property type="term" value="F:transmembrane transporter activity"/>
    <property type="evidence" value="ECO:0007669"/>
    <property type="project" value="InterPro"/>
</dbReference>
<evidence type="ECO:0000259" key="2">
    <source>
        <dbReference type="PROSITE" id="PS50850"/>
    </source>
</evidence>
<dbReference type="InterPro" id="IPR050327">
    <property type="entry name" value="Proton-linked_MCT"/>
</dbReference>
<dbReference type="Pfam" id="PF07690">
    <property type="entry name" value="MFS_1"/>
    <property type="match status" value="1"/>
</dbReference>
<feature type="transmembrane region" description="Helical" evidence="1">
    <location>
        <begin position="294"/>
        <end position="315"/>
    </location>
</feature>
<dbReference type="InterPro" id="IPR011701">
    <property type="entry name" value="MFS"/>
</dbReference>
<gene>
    <name evidence="3" type="ORF">SAMN04487946_1117</name>
</gene>
<keyword evidence="1" id="KW-0472">Membrane</keyword>
<organism evidence="3 4">
    <name type="scientific">Halobellus clavatus</name>
    <dbReference type="NCBI Taxonomy" id="660517"/>
    <lineage>
        <taxon>Archaea</taxon>
        <taxon>Methanobacteriati</taxon>
        <taxon>Methanobacteriota</taxon>
        <taxon>Stenosarchaea group</taxon>
        <taxon>Halobacteria</taxon>
        <taxon>Halobacteriales</taxon>
        <taxon>Haloferacaceae</taxon>
        <taxon>Halobellus</taxon>
    </lineage>
</organism>
<evidence type="ECO:0000256" key="1">
    <source>
        <dbReference type="SAM" id="Phobius"/>
    </source>
</evidence>
<feature type="transmembrane region" description="Helical" evidence="1">
    <location>
        <begin position="267"/>
        <end position="288"/>
    </location>
</feature>
<dbReference type="InterPro" id="IPR020846">
    <property type="entry name" value="MFS_dom"/>
</dbReference>
<protein>
    <submittedName>
        <fullName evidence="3">Predicted arabinose efflux permease, MFS family</fullName>
    </submittedName>
</protein>
<name>A0A1H3IW70_9EURY</name>
<feature type="transmembrane region" description="Helical" evidence="1">
    <location>
        <begin position="205"/>
        <end position="223"/>
    </location>
</feature>
<reference evidence="4" key="1">
    <citation type="submission" date="2016-10" db="EMBL/GenBank/DDBJ databases">
        <authorList>
            <person name="Varghese N."/>
            <person name="Submissions S."/>
        </authorList>
    </citation>
    <scope>NUCLEOTIDE SEQUENCE [LARGE SCALE GENOMIC DNA]</scope>
    <source>
        <strain evidence="4">CGMCC 1.10118</strain>
    </source>
</reference>
<dbReference type="PANTHER" id="PTHR11360:SF290">
    <property type="entry name" value="MONOCARBOXYLATE MFS PERMEASE"/>
    <property type="match status" value="1"/>
</dbReference>
<keyword evidence="4" id="KW-1185">Reference proteome</keyword>
<proteinExistence type="predicted"/>
<feature type="transmembrane region" description="Helical" evidence="1">
    <location>
        <begin position="157"/>
        <end position="179"/>
    </location>
</feature>
<sequence>MIGWLIVGLGLCTLTLIWGTVFTFTVYANELKATFGLSEFQTSFIFSIMTSLFLVAGGLLGILVARLKLRKVVLSTAFGISIAVLLFQIVNSYLGVIIVFGLIGTAGGTAVIVVISLVPQWFDKYQGRAMGVTLTGSGLGILLLPFIWLWLFERTNIRVSFIVVGGVTAGVLFIASIVYRRPFDIKNNDLDLVDLGWVIENITNIRFMTAMVGFALLWTWYFVLSAKLVDILSTLGFSDTLATAAFGFIGGISIFTRVSSGIIADRFGLRTTFIGGVILAGGGLPLLLTSNSRTGLYIALLVFGIGLGAIASLYSPILIQQFGPQNASAIIGTFTLAEACTAFLGPLLINSLFEVTGSYSLPIMGLACITFVGAVLFYWGTDFTPV</sequence>
<feature type="domain" description="Major facilitator superfamily (MFS) profile" evidence="2">
    <location>
        <begin position="1"/>
        <end position="385"/>
    </location>
</feature>
<dbReference type="Proteomes" id="UP000199170">
    <property type="component" value="Unassembled WGS sequence"/>
</dbReference>
<feature type="transmembrane region" description="Helical" evidence="1">
    <location>
        <begin position="130"/>
        <end position="151"/>
    </location>
</feature>
<dbReference type="STRING" id="660517.SAMN04487946_1117"/>
<keyword evidence="1" id="KW-0812">Transmembrane</keyword>
<feature type="transmembrane region" description="Helical" evidence="1">
    <location>
        <begin position="235"/>
        <end position="255"/>
    </location>
</feature>